<proteinExistence type="inferred from homology"/>
<dbReference type="PANTHER" id="PTHR47685:SF1">
    <property type="entry name" value="MAGNESIUM TRANSPORT PROTEIN CORA"/>
    <property type="match status" value="1"/>
</dbReference>
<protein>
    <recommendedName>
        <fullName evidence="3">Magnesium transport protein CorA</fullName>
    </recommendedName>
</protein>
<evidence type="ECO:0000256" key="12">
    <source>
        <dbReference type="ARBA" id="ARBA00034269"/>
    </source>
</evidence>
<sequence>MILIHKPARHSIASAESLDRYALPAGEPIPDDALWIDLIEPTREEDLLVERHLNIEIPTREEMADIEPSEILYNENNARYMTARVLCSSDTDTPKLLDVSFILTERSLVTVRYGEPRSFTLFMSRAVKPGGCRHQPEAVLDGLIETIIDRAAEILGTVGSRIDRLSQTIFENERQGTTRRAASFRAALKSIGRKGDVISNVRESMVSIERLLLFLSASIPRPQRQRGFQAEWRTALRDVQSIEEHATFLSNKLQFLLDATLGLVTIEQNDIIKLFSVMSVIFLPPTLIASLYGMNFELMPELRWDFGYPFAIGLMILAAALPYLFFRWKRWL</sequence>
<dbReference type="GO" id="GO:0015095">
    <property type="term" value="F:magnesium ion transmembrane transporter activity"/>
    <property type="evidence" value="ECO:0007669"/>
    <property type="project" value="TreeGrafter"/>
</dbReference>
<dbReference type="InterPro" id="IPR050829">
    <property type="entry name" value="CorA_MIT"/>
</dbReference>
<evidence type="ECO:0000256" key="8">
    <source>
        <dbReference type="ARBA" id="ARBA00022842"/>
    </source>
</evidence>
<keyword evidence="11 13" id="KW-0472">Membrane</keyword>
<dbReference type="EMBL" id="BJYU01000006">
    <property type="protein sequence ID" value="GEO13131.1"/>
    <property type="molecule type" value="Genomic_DNA"/>
</dbReference>
<evidence type="ECO:0000256" key="4">
    <source>
        <dbReference type="ARBA" id="ARBA00022448"/>
    </source>
</evidence>
<dbReference type="OrthoDB" id="9803416at2"/>
<evidence type="ECO:0000256" key="7">
    <source>
        <dbReference type="ARBA" id="ARBA00022692"/>
    </source>
</evidence>
<evidence type="ECO:0000256" key="5">
    <source>
        <dbReference type="ARBA" id="ARBA00022475"/>
    </source>
</evidence>
<keyword evidence="7 13" id="KW-0812">Transmembrane</keyword>
<dbReference type="Pfam" id="PF01544">
    <property type="entry name" value="CorA"/>
    <property type="match status" value="1"/>
</dbReference>
<keyword evidence="9 13" id="KW-1133">Transmembrane helix</keyword>
<dbReference type="CDD" id="cd12837">
    <property type="entry name" value="EcCorA-like_u1"/>
    <property type="match status" value="1"/>
</dbReference>
<dbReference type="PANTHER" id="PTHR47685">
    <property type="entry name" value="MAGNESIUM TRANSPORT PROTEIN CORA"/>
    <property type="match status" value="1"/>
</dbReference>
<keyword evidence="5" id="KW-1003">Cell membrane</keyword>
<dbReference type="SUPFAM" id="SSF143865">
    <property type="entry name" value="CorA soluble domain-like"/>
    <property type="match status" value="1"/>
</dbReference>
<evidence type="ECO:0000256" key="9">
    <source>
        <dbReference type="ARBA" id="ARBA00022989"/>
    </source>
</evidence>
<dbReference type="AlphaFoldDB" id="A0A512BMF5"/>
<comment type="catalytic activity">
    <reaction evidence="12">
        <text>Mg(2+)(in) = Mg(2+)(out)</text>
        <dbReference type="Rhea" id="RHEA:29827"/>
        <dbReference type="ChEBI" id="CHEBI:18420"/>
    </reaction>
</comment>
<dbReference type="GO" id="GO:0005886">
    <property type="term" value="C:plasma membrane"/>
    <property type="evidence" value="ECO:0007669"/>
    <property type="project" value="UniProtKB-SubCell"/>
</dbReference>
<keyword evidence="4" id="KW-0813">Transport</keyword>
<keyword evidence="6" id="KW-0997">Cell inner membrane</keyword>
<feature type="transmembrane region" description="Helical" evidence="13">
    <location>
        <begin position="306"/>
        <end position="326"/>
    </location>
</feature>
<comment type="similarity">
    <text evidence="2">Belongs to the CorA metal ion transporter (MIT) (TC 1.A.35) family.</text>
</comment>
<dbReference type="Proteomes" id="UP000321085">
    <property type="component" value="Unassembled WGS sequence"/>
</dbReference>
<evidence type="ECO:0000256" key="11">
    <source>
        <dbReference type="ARBA" id="ARBA00023136"/>
    </source>
</evidence>
<comment type="subcellular location">
    <subcellularLocation>
        <location evidence="1">Cell inner membrane</location>
        <topology evidence="1">Multi-pass membrane protein</topology>
    </subcellularLocation>
</comment>
<dbReference type="Gene3D" id="3.30.460.20">
    <property type="entry name" value="CorA soluble domain-like"/>
    <property type="match status" value="1"/>
</dbReference>
<dbReference type="InterPro" id="IPR045861">
    <property type="entry name" value="CorA_cytoplasmic_dom"/>
</dbReference>
<evidence type="ECO:0000256" key="13">
    <source>
        <dbReference type="SAM" id="Phobius"/>
    </source>
</evidence>
<keyword evidence="15" id="KW-1185">Reference proteome</keyword>
<dbReference type="InterPro" id="IPR045863">
    <property type="entry name" value="CorA_TM1_TM2"/>
</dbReference>
<dbReference type="GO" id="GO:0015099">
    <property type="term" value="F:nickel cation transmembrane transporter activity"/>
    <property type="evidence" value="ECO:0007669"/>
    <property type="project" value="TreeGrafter"/>
</dbReference>
<evidence type="ECO:0000256" key="1">
    <source>
        <dbReference type="ARBA" id="ARBA00004429"/>
    </source>
</evidence>
<dbReference type="RefSeq" id="WP_114185263.1">
    <property type="nucleotide sequence ID" value="NZ_BJYU01000006.1"/>
</dbReference>
<evidence type="ECO:0000313" key="14">
    <source>
        <dbReference type="EMBL" id="GEO13131.1"/>
    </source>
</evidence>
<evidence type="ECO:0000256" key="10">
    <source>
        <dbReference type="ARBA" id="ARBA00023065"/>
    </source>
</evidence>
<accession>A0A512BMF5</accession>
<dbReference type="GO" id="GO:0015087">
    <property type="term" value="F:cobalt ion transmembrane transporter activity"/>
    <property type="evidence" value="ECO:0007669"/>
    <property type="project" value="TreeGrafter"/>
</dbReference>
<name>A0A512BMF5_9HYPH</name>
<keyword evidence="8" id="KW-0460">Magnesium</keyword>
<evidence type="ECO:0000313" key="15">
    <source>
        <dbReference type="Proteomes" id="UP000321085"/>
    </source>
</evidence>
<evidence type="ECO:0000256" key="2">
    <source>
        <dbReference type="ARBA" id="ARBA00009765"/>
    </source>
</evidence>
<feature type="transmembrane region" description="Helical" evidence="13">
    <location>
        <begin position="274"/>
        <end position="294"/>
    </location>
</feature>
<organism evidence="14 15">
    <name type="scientific">Microvirga aerophila</name>
    <dbReference type="NCBI Taxonomy" id="670291"/>
    <lineage>
        <taxon>Bacteria</taxon>
        <taxon>Pseudomonadati</taxon>
        <taxon>Pseudomonadota</taxon>
        <taxon>Alphaproteobacteria</taxon>
        <taxon>Hyphomicrobiales</taxon>
        <taxon>Methylobacteriaceae</taxon>
        <taxon>Microvirga</taxon>
    </lineage>
</organism>
<dbReference type="Gene3D" id="1.20.58.340">
    <property type="entry name" value="Magnesium transport protein CorA, transmembrane region"/>
    <property type="match status" value="2"/>
</dbReference>
<dbReference type="SUPFAM" id="SSF144083">
    <property type="entry name" value="Magnesium transport protein CorA, transmembrane region"/>
    <property type="match status" value="1"/>
</dbReference>
<gene>
    <name evidence="14" type="primary">corA2</name>
    <name evidence="14" type="ORF">MAE02_08270</name>
</gene>
<dbReference type="FunFam" id="1.20.58.340:FF:000001">
    <property type="entry name" value="Magnesium transport protein CorA"/>
    <property type="match status" value="1"/>
</dbReference>
<reference evidence="14 15" key="1">
    <citation type="submission" date="2019-07" db="EMBL/GenBank/DDBJ databases">
        <title>Whole genome shotgun sequence of Microvirga aerophila NBRC 106136.</title>
        <authorList>
            <person name="Hosoyama A."/>
            <person name="Uohara A."/>
            <person name="Ohji S."/>
            <person name="Ichikawa N."/>
        </authorList>
    </citation>
    <scope>NUCLEOTIDE SEQUENCE [LARGE SCALE GENOMIC DNA]</scope>
    <source>
        <strain evidence="14 15">NBRC 106136</strain>
    </source>
</reference>
<keyword evidence="10" id="KW-0406">Ion transport</keyword>
<evidence type="ECO:0000256" key="6">
    <source>
        <dbReference type="ARBA" id="ARBA00022519"/>
    </source>
</evidence>
<comment type="caution">
    <text evidence="14">The sequence shown here is derived from an EMBL/GenBank/DDBJ whole genome shotgun (WGS) entry which is preliminary data.</text>
</comment>
<dbReference type="InterPro" id="IPR002523">
    <property type="entry name" value="MgTranspt_CorA/ZnTranspt_ZntB"/>
</dbReference>
<evidence type="ECO:0000256" key="3">
    <source>
        <dbReference type="ARBA" id="ARBA00019439"/>
    </source>
</evidence>